<keyword evidence="2" id="KW-0456">Lyase</keyword>
<dbReference type="GO" id="GO:0004016">
    <property type="term" value="F:adenylate cyclase activity"/>
    <property type="evidence" value="ECO:0007669"/>
    <property type="project" value="TreeGrafter"/>
</dbReference>
<dbReference type="PANTHER" id="PTHR11920">
    <property type="entry name" value="GUANYLYL CYCLASE"/>
    <property type="match status" value="1"/>
</dbReference>
<evidence type="ECO:0000313" key="5">
    <source>
        <dbReference type="Proteomes" id="UP000267096"/>
    </source>
</evidence>
<protein>
    <submittedName>
        <fullName evidence="6">PK_Tyr_Ser-Thr domain-containing protein</fullName>
    </submittedName>
</protein>
<dbReference type="WBParaSite" id="ASIM_0000740801-mRNA-1">
    <property type="protein sequence ID" value="ASIM_0000740801-mRNA-1"/>
    <property type="gene ID" value="ASIM_0000740801"/>
</dbReference>
<keyword evidence="3" id="KW-0175">Coiled coil</keyword>
<dbReference type="EMBL" id="UYRR01016885">
    <property type="protein sequence ID" value="VDK28668.1"/>
    <property type="molecule type" value="Genomic_DNA"/>
</dbReference>
<dbReference type="GO" id="GO:0004383">
    <property type="term" value="F:guanylate cyclase activity"/>
    <property type="evidence" value="ECO:0007669"/>
    <property type="project" value="TreeGrafter"/>
</dbReference>
<sequence>MQMIAMANDDMQCIRPSFPTLTEEQGYALPLLSALEACWLEIPEMRPTIKKVKAIVNTNLKATGSGSLLDQMMKMMEEYTTNLEVLVKERTAMLEEAQIQADRLLNNMLPR</sequence>
<dbReference type="Proteomes" id="UP000267096">
    <property type="component" value="Unassembled WGS sequence"/>
</dbReference>
<evidence type="ECO:0000256" key="3">
    <source>
        <dbReference type="SAM" id="Coils"/>
    </source>
</evidence>
<dbReference type="GO" id="GO:0000166">
    <property type="term" value="F:nucleotide binding"/>
    <property type="evidence" value="ECO:0007669"/>
    <property type="project" value="UniProtKB-KW"/>
</dbReference>
<reference evidence="6" key="1">
    <citation type="submission" date="2017-02" db="UniProtKB">
        <authorList>
            <consortium name="WormBaseParasite"/>
        </authorList>
    </citation>
    <scope>IDENTIFICATION</scope>
</reference>
<dbReference type="Gene3D" id="6.10.250.780">
    <property type="match status" value="1"/>
</dbReference>
<dbReference type="AlphaFoldDB" id="A0A0M3JIE2"/>
<reference evidence="4 5" key="2">
    <citation type="submission" date="2018-11" db="EMBL/GenBank/DDBJ databases">
        <authorList>
            <consortium name="Pathogen Informatics"/>
        </authorList>
    </citation>
    <scope>NUCLEOTIDE SEQUENCE [LARGE SCALE GENOMIC DNA]</scope>
</reference>
<dbReference type="OrthoDB" id="5854185at2759"/>
<dbReference type="InterPro" id="IPR050401">
    <property type="entry name" value="Cyclic_nucleotide_synthase"/>
</dbReference>
<dbReference type="GO" id="GO:0001653">
    <property type="term" value="F:peptide receptor activity"/>
    <property type="evidence" value="ECO:0007669"/>
    <property type="project" value="TreeGrafter"/>
</dbReference>
<gene>
    <name evidence="4" type="ORF">ASIM_LOCUS7174</name>
</gene>
<name>A0A0M3JIE2_ANISI</name>
<evidence type="ECO:0000256" key="2">
    <source>
        <dbReference type="ARBA" id="ARBA00023239"/>
    </source>
</evidence>
<organism evidence="6">
    <name type="scientific">Anisakis simplex</name>
    <name type="common">Herring worm</name>
    <dbReference type="NCBI Taxonomy" id="6269"/>
    <lineage>
        <taxon>Eukaryota</taxon>
        <taxon>Metazoa</taxon>
        <taxon>Ecdysozoa</taxon>
        <taxon>Nematoda</taxon>
        <taxon>Chromadorea</taxon>
        <taxon>Rhabditida</taxon>
        <taxon>Spirurina</taxon>
        <taxon>Ascaridomorpha</taxon>
        <taxon>Ascaridoidea</taxon>
        <taxon>Anisakidae</taxon>
        <taxon>Anisakis</taxon>
        <taxon>Anisakis simplex complex</taxon>
    </lineage>
</organism>
<keyword evidence="5" id="KW-1185">Reference proteome</keyword>
<dbReference type="PANTHER" id="PTHR11920:SF503">
    <property type="entry name" value="RECEPTOR-TYPE GUANYLATE CYCLASE GCY-9"/>
    <property type="match status" value="1"/>
</dbReference>
<dbReference type="GO" id="GO:0007168">
    <property type="term" value="P:receptor guanylyl cyclase signaling pathway"/>
    <property type="evidence" value="ECO:0007669"/>
    <property type="project" value="TreeGrafter"/>
</dbReference>
<accession>A0A0M3JIE2</accession>
<evidence type="ECO:0000256" key="1">
    <source>
        <dbReference type="ARBA" id="ARBA00022741"/>
    </source>
</evidence>
<proteinExistence type="predicted"/>
<dbReference type="GO" id="GO:0005886">
    <property type="term" value="C:plasma membrane"/>
    <property type="evidence" value="ECO:0007669"/>
    <property type="project" value="TreeGrafter"/>
</dbReference>
<evidence type="ECO:0000313" key="6">
    <source>
        <dbReference type="WBParaSite" id="ASIM_0000740801-mRNA-1"/>
    </source>
</evidence>
<feature type="coiled-coil region" evidence="3">
    <location>
        <begin position="69"/>
        <end position="107"/>
    </location>
</feature>
<evidence type="ECO:0000313" key="4">
    <source>
        <dbReference type="EMBL" id="VDK28668.1"/>
    </source>
</evidence>
<keyword evidence="1" id="KW-0547">Nucleotide-binding</keyword>